<organism evidence="1 2">
    <name type="scientific">Gordonia cholesterolivorans</name>
    <dbReference type="NCBI Taxonomy" id="559625"/>
    <lineage>
        <taxon>Bacteria</taxon>
        <taxon>Bacillati</taxon>
        <taxon>Actinomycetota</taxon>
        <taxon>Actinomycetes</taxon>
        <taxon>Mycobacteriales</taxon>
        <taxon>Gordoniaceae</taxon>
        <taxon>Gordonia</taxon>
    </lineage>
</organism>
<keyword evidence="2" id="KW-1185">Reference proteome</keyword>
<name>A0ABP5UEL3_9ACTN</name>
<accession>A0ABP5UEL3</accession>
<sequence length="393" mass="40853">MSGPVIDLAYGRVTGPGGTVDLTTLLEDIDCAERRALARQALREVMRRAAGASRILLPTVWGPVRTEALVGELASVGAAAEPVPRAVAIAASHADATVHRCAVVETRMLPATGGHWSVHTVTRTDGRWSLGRGAVDLPRRISAEPGWSAPLRAADAVFVDGPDPESVAAAQRLLLEAFGVRAMAVDRTVLTRHGGRLGPVSAAELLAGLPAPPIAASRRGLRAPAAVAAVLVLAAAATAGWAHWPRPERSVQQTVRVGRAELAVPGQWRRSDGDDATAGSRTVFAAPDDGRRLIVVVSRLRGGSTVATVAESLRNRIAQRGDDAVAEFAADVSYAGRRVIGYRETPASGSPVAWYVAVESGTQISIGCQTGTGEESVDGPCRGAVGSLRVVSD</sequence>
<dbReference type="EMBL" id="BAAARB010000007">
    <property type="protein sequence ID" value="GAA2378258.1"/>
    <property type="molecule type" value="Genomic_DNA"/>
</dbReference>
<dbReference type="NCBIfam" id="TIGR03931">
    <property type="entry name" value="T7SS_Rv3446c"/>
    <property type="match status" value="1"/>
</dbReference>
<comment type="caution">
    <text evidence="1">The sequence shown here is derived from an EMBL/GenBank/DDBJ whole genome shotgun (WGS) entry which is preliminary data.</text>
</comment>
<gene>
    <name evidence="1" type="ORF">GCM10009855_17370</name>
</gene>
<evidence type="ECO:0000313" key="1">
    <source>
        <dbReference type="EMBL" id="GAA2378258.1"/>
    </source>
</evidence>
<proteinExistence type="predicted"/>
<dbReference type="RefSeq" id="WP_346075945.1">
    <property type="nucleotide sequence ID" value="NZ_BAAARB010000007.1"/>
</dbReference>
<evidence type="ECO:0000313" key="2">
    <source>
        <dbReference type="Proteomes" id="UP001501170"/>
    </source>
</evidence>
<dbReference type="Proteomes" id="UP001501170">
    <property type="component" value="Unassembled WGS sequence"/>
</dbReference>
<reference evidence="2" key="1">
    <citation type="journal article" date="2019" name="Int. J. Syst. Evol. Microbiol.">
        <title>The Global Catalogue of Microorganisms (GCM) 10K type strain sequencing project: providing services to taxonomists for standard genome sequencing and annotation.</title>
        <authorList>
            <consortium name="The Broad Institute Genomics Platform"/>
            <consortium name="The Broad Institute Genome Sequencing Center for Infectious Disease"/>
            <person name="Wu L."/>
            <person name="Ma J."/>
        </authorList>
    </citation>
    <scope>NUCLEOTIDE SEQUENCE [LARGE SCALE GENOMIC DNA]</scope>
    <source>
        <strain evidence="2">JCM 16227</strain>
    </source>
</reference>
<dbReference type="InterPro" id="IPR023840">
    <property type="entry name" value="T7SS_Rv3446c"/>
</dbReference>
<protein>
    <submittedName>
        <fullName evidence="1">Type VII secretion-associated protein</fullName>
    </submittedName>
</protein>